<dbReference type="KEGG" id="sphi:TS85_15795"/>
<protein>
    <submittedName>
        <fullName evidence="1">Uncharacterized protein</fullName>
    </submittedName>
</protein>
<evidence type="ECO:0000313" key="2">
    <source>
        <dbReference type="Proteomes" id="UP000032300"/>
    </source>
</evidence>
<dbReference type="EMBL" id="CP010836">
    <property type="protein sequence ID" value="AJP74567.1"/>
    <property type="molecule type" value="Genomic_DNA"/>
</dbReference>
<gene>
    <name evidence="1" type="ORF">TS85_15795</name>
</gene>
<dbReference type="AlphaFoldDB" id="A0A7U5CV43"/>
<keyword evidence="2" id="KW-1185">Reference proteome</keyword>
<dbReference type="Proteomes" id="UP000032300">
    <property type="component" value="Chromosome"/>
</dbReference>
<proteinExistence type="predicted"/>
<reference evidence="1 2" key="2">
    <citation type="submission" date="2015-02" db="EMBL/GenBank/DDBJ databases">
        <title>The complete genome of Sphingomonas hengshuiensis sp. WHSC-8 isolated from soil of Hengshui Lake.</title>
        <authorList>
            <person name="Wei S."/>
            <person name="Guo J."/>
            <person name="Su C."/>
            <person name="Wu R."/>
            <person name="Zhang Z."/>
            <person name="Liang K."/>
            <person name="Li H."/>
            <person name="Wang T."/>
            <person name="Liu H."/>
            <person name="Zhang C."/>
            <person name="Li Z."/>
            <person name="Wang Q."/>
            <person name="Meng J."/>
        </authorList>
    </citation>
    <scope>NUCLEOTIDE SEQUENCE [LARGE SCALE GENOMIC DNA]</scope>
    <source>
        <strain evidence="1 2">WHSC-8</strain>
    </source>
</reference>
<name>A0A7U5CV43_9SPHN</name>
<reference evidence="1 2" key="1">
    <citation type="journal article" date="2015" name="Int. J. Syst. Evol. Microbiol.">
        <title>Sphingomonas hengshuiensis sp. nov., isolated from lake wetland.</title>
        <authorList>
            <person name="Wei S."/>
            <person name="Wang T."/>
            <person name="Liu H."/>
            <person name="Zhang C."/>
            <person name="Guo J."/>
            <person name="Wang Q."/>
            <person name="Liang K."/>
            <person name="Zhang Z."/>
        </authorList>
    </citation>
    <scope>NUCLEOTIDE SEQUENCE [LARGE SCALE GENOMIC DNA]</scope>
    <source>
        <strain evidence="1 2">WHSC-8</strain>
    </source>
</reference>
<sequence length="170" mass="18492">MEEEVALRERWSHKQGTPQTLEHASKVRQGALARLYQSGAIDADQLASGVAIREAAHRCTAEVLIKTASLETRVDGGRKGDGTFYEALGAVRSEVAYTRWRAAVQGPVGAILDMIVGDVGLASAARRHRMHHDRARRLLIDALDLWPRIRAAVRKEIDPAALAAAQAGII</sequence>
<dbReference type="OrthoDB" id="7563477at2"/>
<evidence type="ECO:0000313" key="1">
    <source>
        <dbReference type="EMBL" id="AJP74567.1"/>
    </source>
</evidence>
<organism evidence="1 2">
    <name type="scientific">Sphingomonas hengshuiensis</name>
    <dbReference type="NCBI Taxonomy" id="1609977"/>
    <lineage>
        <taxon>Bacteria</taxon>
        <taxon>Pseudomonadati</taxon>
        <taxon>Pseudomonadota</taxon>
        <taxon>Alphaproteobacteria</taxon>
        <taxon>Sphingomonadales</taxon>
        <taxon>Sphingomonadaceae</taxon>
        <taxon>Sphingomonas</taxon>
    </lineage>
</organism>
<accession>A0A7U5CV43</accession>